<keyword evidence="4" id="KW-1185">Reference proteome</keyword>
<keyword evidence="1" id="KW-0648">Protein biosynthesis</keyword>
<keyword evidence="1" id="KW-0436">Ligase</keyword>
<reference evidence="3 4" key="1">
    <citation type="submission" date="2019-01" db="EMBL/GenBank/DDBJ databases">
        <title>Nocardioides guangzhouensis sp. nov., an actinobacterium isolated from soil.</title>
        <authorList>
            <person name="Fu Y."/>
            <person name="Cai Y."/>
            <person name="Lin Z."/>
            <person name="Chen P."/>
        </authorList>
    </citation>
    <scope>NUCLEOTIDE SEQUENCE [LARGE SCALE GENOMIC DNA]</scope>
    <source>
        <strain evidence="3 4">130</strain>
    </source>
</reference>
<comment type="similarity">
    <text evidence="1">Belongs to the GatC family.</text>
</comment>
<dbReference type="AlphaFoldDB" id="A0A4Q4ZKQ6"/>
<dbReference type="GO" id="GO:0006450">
    <property type="term" value="P:regulation of translational fidelity"/>
    <property type="evidence" value="ECO:0007669"/>
    <property type="project" value="InterPro"/>
</dbReference>
<dbReference type="EMBL" id="SDKM01000001">
    <property type="protein sequence ID" value="RYP88940.1"/>
    <property type="molecule type" value="Genomic_DNA"/>
</dbReference>
<comment type="catalytic activity">
    <reaction evidence="1">
        <text>L-glutamyl-tRNA(Gln) + L-glutamine + ATP + H2O = L-glutaminyl-tRNA(Gln) + L-glutamate + ADP + phosphate + H(+)</text>
        <dbReference type="Rhea" id="RHEA:17521"/>
        <dbReference type="Rhea" id="RHEA-COMP:9681"/>
        <dbReference type="Rhea" id="RHEA-COMP:9684"/>
        <dbReference type="ChEBI" id="CHEBI:15377"/>
        <dbReference type="ChEBI" id="CHEBI:15378"/>
        <dbReference type="ChEBI" id="CHEBI:29985"/>
        <dbReference type="ChEBI" id="CHEBI:30616"/>
        <dbReference type="ChEBI" id="CHEBI:43474"/>
        <dbReference type="ChEBI" id="CHEBI:58359"/>
        <dbReference type="ChEBI" id="CHEBI:78520"/>
        <dbReference type="ChEBI" id="CHEBI:78521"/>
        <dbReference type="ChEBI" id="CHEBI:456216"/>
    </reaction>
</comment>
<comment type="catalytic activity">
    <reaction evidence="1">
        <text>L-aspartyl-tRNA(Asn) + L-glutamine + ATP + H2O = L-asparaginyl-tRNA(Asn) + L-glutamate + ADP + phosphate + 2 H(+)</text>
        <dbReference type="Rhea" id="RHEA:14513"/>
        <dbReference type="Rhea" id="RHEA-COMP:9674"/>
        <dbReference type="Rhea" id="RHEA-COMP:9677"/>
        <dbReference type="ChEBI" id="CHEBI:15377"/>
        <dbReference type="ChEBI" id="CHEBI:15378"/>
        <dbReference type="ChEBI" id="CHEBI:29985"/>
        <dbReference type="ChEBI" id="CHEBI:30616"/>
        <dbReference type="ChEBI" id="CHEBI:43474"/>
        <dbReference type="ChEBI" id="CHEBI:58359"/>
        <dbReference type="ChEBI" id="CHEBI:78515"/>
        <dbReference type="ChEBI" id="CHEBI:78516"/>
        <dbReference type="ChEBI" id="CHEBI:456216"/>
    </reaction>
</comment>
<dbReference type="Gene3D" id="1.10.20.60">
    <property type="entry name" value="Glu-tRNAGln amidotransferase C subunit, N-terminal domain"/>
    <property type="match status" value="1"/>
</dbReference>
<evidence type="ECO:0000313" key="3">
    <source>
        <dbReference type="EMBL" id="RYP88940.1"/>
    </source>
</evidence>
<feature type="region of interest" description="Disordered" evidence="2">
    <location>
        <begin position="79"/>
        <end position="103"/>
    </location>
</feature>
<name>A0A4Q4ZKQ6_9ACTN</name>
<sequence length="103" mass="11001">MPESPRSITRDEVAHLADLARIDLSDAELDHLAPQLSVILESVAAIQGVAGDDIPPTSHPLPLSNVFRADEVVPSLTAEEALSGAPEAEQQRFSVPRILGDEQ</sequence>
<dbReference type="RefSeq" id="WP_134712950.1">
    <property type="nucleotide sequence ID" value="NZ_SDKM01000001.1"/>
</dbReference>
<keyword evidence="1" id="KW-0067">ATP-binding</keyword>
<dbReference type="PANTHER" id="PTHR15004">
    <property type="entry name" value="GLUTAMYL-TRNA(GLN) AMIDOTRANSFERASE SUBUNIT C, MITOCHONDRIAL"/>
    <property type="match status" value="1"/>
</dbReference>
<evidence type="ECO:0000256" key="1">
    <source>
        <dbReference type="HAMAP-Rule" id="MF_00122"/>
    </source>
</evidence>
<dbReference type="PANTHER" id="PTHR15004:SF0">
    <property type="entry name" value="GLUTAMYL-TRNA(GLN) AMIDOTRANSFERASE SUBUNIT C, MITOCHONDRIAL"/>
    <property type="match status" value="1"/>
</dbReference>
<comment type="function">
    <text evidence="1">Allows the formation of correctly charged Asn-tRNA(Asn) or Gln-tRNA(Gln) through the transamidation of misacylated Asp-tRNA(Asn) or Glu-tRNA(Gln) in organisms which lack either or both of asparaginyl-tRNA or glutaminyl-tRNA synthetases. The reaction takes place in the presence of glutamine and ATP through an activated phospho-Asp-tRNA(Asn) or phospho-Glu-tRNA(Gln).</text>
</comment>
<dbReference type="GO" id="GO:0006412">
    <property type="term" value="P:translation"/>
    <property type="evidence" value="ECO:0007669"/>
    <property type="project" value="UniProtKB-UniRule"/>
</dbReference>
<dbReference type="GO" id="GO:0050566">
    <property type="term" value="F:asparaginyl-tRNA synthase (glutamine-hydrolyzing) activity"/>
    <property type="evidence" value="ECO:0007669"/>
    <property type="project" value="RHEA"/>
</dbReference>
<dbReference type="NCBIfam" id="TIGR00135">
    <property type="entry name" value="gatC"/>
    <property type="match status" value="1"/>
</dbReference>
<keyword evidence="1" id="KW-0547">Nucleotide-binding</keyword>
<dbReference type="EC" id="6.3.5.-" evidence="1"/>
<dbReference type="GO" id="GO:0070681">
    <property type="term" value="P:glutaminyl-tRNAGln biosynthesis via transamidation"/>
    <property type="evidence" value="ECO:0007669"/>
    <property type="project" value="TreeGrafter"/>
</dbReference>
<comment type="subunit">
    <text evidence="1">Heterotrimer of A, B and C subunits.</text>
</comment>
<dbReference type="HAMAP" id="MF_00122">
    <property type="entry name" value="GatC"/>
    <property type="match status" value="1"/>
</dbReference>
<gene>
    <name evidence="1 3" type="primary">gatC</name>
    <name evidence="3" type="ORF">EKO23_00425</name>
</gene>
<dbReference type="GO" id="GO:0016740">
    <property type="term" value="F:transferase activity"/>
    <property type="evidence" value="ECO:0007669"/>
    <property type="project" value="UniProtKB-KW"/>
</dbReference>
<proteinExistence type="inferred from homology"/>
<evidence type="ECO:0000256" key="2">
    <source>
        <dbReference type="SAM" id="MobiDB-lite"/>
    </source>
</evidence>
<dbReference type="Pfam" id="PF02686">
    <property type="entry name" value="GatC"/>
    <property type="match status" value="1"/>
</dbReference>
<evidence type="ECO:0000313" key="4">
    <source>
        <dbReference type="Proteomes" id="UP000295198"/>
    </source>
</evidence>
<keyword evidence="3" id="KW-0808">Transferase</keyword>
<organism evidence="3 4">
    <name type="scientific">Nocardioides guangzhouensis</name>
    <dbReference type="NCBI Taxonomy" id="2497878"/>
    <lineage>
        <taxon>Bacteria</taxon>
        <taxon>Bacillati</taxon>
        <taxon>Actinomycetota</taxon>
        <taxon>Actinomycetes</taxon>
        <taxon>Propionibacteriales</taxon>
        <taxon>Nocardioidaceae</taxon>
        <taxon>Nocardioides</taxon>
    </lineage>
</organism>
<accession>A0A4Q4ZKQ6</accession>
<comment type="caution">
    <text evidence="3">The sequence shown here is derived from an EMBL/GenBank/DDBJ whole genome shotgun (WGS) entry which is preliminary data.</text>
</comment>
<dbReference type="InterPro" id="IPR036113">
    <property type="entry name" value="Asp/Glu-ADT_sf_sub_c"/>
</dbReference>
<protein>
    <recommendedName>
        <fullName evidence="1">Aspartyl/glutamyl-tRNA(Asn/Gln) amidotransferase subunit C</fullName>
        <shortName evidence="1">Asp/Glu-ADT subunit C</shortName>
        <ecNumber evidence="1">6.3.5.-</ecNumber>
    </recommendedName>
</protein>
<dbReference type="Proteomes" id="UP000295198">
    <property type="component" value="Unassembled WGS sequence"/>
</dbReference>
<dbReference type="InterPro" id="IPR003837">
    <property type="entry name" value="GatC"/>
</dbReference>
<dbReference type="SUPFAM" id="SSF141000">
    <property type="entry name" value="Glu-tRNAGln amidotransferase C subunit"/>
    <property type="match status" value="1"/>
</dbReference>
<dbReference type="GO" id="GO:0005524">
    <property type="term" value="F:ATP binding"/>
    <property type="evidence" value="ECO:0007669"/>
    <property type="project" value="UniProtKB-KW"/>
</dbReference>
<dbReference type="GO" id="GO:0050567">
    <property type="term" value="F:glutaminyl-tRNA synthase (glutamine-hydrolyzing) activity"/>
    <property type="evidence" value="ECO:0007669"/>
    <property type="project" value="UniProtKB-UniRule"/>
</dbReference>
<dbReference type="OrthoDB" id="5295223at2"/>